<feature type="region of interest" description="Disordered" evidence="1">
    <location>
        <begin position="1"/>
        <end position="24"/>
    </location>
</feature>
<organism evidence="2 3">
    <name type="scientific">Helianthus annuus</name>
    <name type="common">Common sunflower</name>
    <dbReference type="NCBI Taxonomy" id="4232"/>
    <lineage>
        <taxon>Eukaryota</taxon>
        <taxon>Viridiplantae</taxon>
        <taxon>Streptophyta</taxon>
        <taxon>Embryophyta</taxon>
        <taxon>Tracheophyta</taxon>
        <taxon>Spermatophyta</taxon>
        <taxon>Magnoliopsida</taxon>
        <taxon>eudicotyledons</taxon>
        <taxon>Gunneridae</taxon>
        <taxon>Pentapetalae</taxon>
        <taxon>asterids</taxon>
        <taxon>campanulids</taxon>
        <taxon>Asterales</taxon>
        <taxon>Asteraceae</taxon>
        <taxon>Asteroideae</taxon>
        <taxon>Heliantheae alliance</taxon>
        <taxon>Heliantheae</taxon>
        <taxon>Helianthus</taxon>
    </lineage>
</organism>
<evidence type="ECO:0000313" key="3">
    <source>
        <dbReference type="Proteomes" id="UP000215914"/>
    </source>
</evidence>
<reference evidence="2" key="2">
    <citation type="submission" date="2020-06" db="EMBL/GenBank/DDBJ databases">
        <title>Helianthus annuus Genome sequencing and assembly Release 2.</title>
        <authorList>
            <person name="Gouzy J."/>
            <person name="Langlade N."/>
            <person name="Munos S."/>
        </authorList>
    </citation>
    <scope>NUCLEOTIDE SEQUENCE</scope>
    <source>
        <tissue evidence="2">Leaves</tissue>
    </source>
</reference>
<feature type="compositionally biased region" description="Polar residues" evidence="1">
    <location>
        <begin position="15"/>
        <end position="24"/>
    </location>
</feature>
<dbReference type="Proteomes" id="UP000215914">
    <property type="component" value="Unassembled WGS sequence"/>
</dbReference>
<proteinExistence type="predicted"/>
<protein>
    <submittedName>
        <fullName evidence="2">Uncharacterized protein</fullName>
    </submittedName>
</protein>
<evidence type="ECO:0000256" key="1">
    <source>
        <dbReference type="SAM" id="MobiDB-lite"/>
    </source>
</evidence>
<dbReference type="EMBL" id="MNCJ02000322">
    <property type="protein sequence ID" value="KAF5799337.1"/>
    <property type="molecule type" value="Genomic_DNA"/>
</dbReference>
<dbReference type="Gramene" id="mRNA:HanXRQr2_Chr07g0303391">
    <property type="protein sequence ID" value="CDS:HanXRQr2_Chr07g0303391.1"/>
    <property type="gene ID" value="HanXRQr2_Chr07g0303391"/>
</dbReference>
<dbReference type="AlphaFoldDB" id="A0A9K3IM49"/>
<keyword evidence="3" id="KW-1185">Reference proteome</keyword>
<sequence length="190" mass="21406">MSTINHHKQPPPTTPLSTVRHQQSSPIHNHHCQKPLLAITQIYSIIFTNLVILDQFYSYLKSSHTNTPISTPNLHTQTVGVVLIISKSCFKITITQSPKPCFLNWDFHNNHQIFNLFNRGFHNTIKDLIIFICGLHTIIKDSIYPLPPPPTAAPVMAAPSTRRPPLKPNDPTLHPAPPLKLVFICCIKCC</sequence>
<reference evidence="2" key="1">
    <citation type="journal article" date="2017" name="Nature">
        <title>The sunflower genome provides insights into oil metabolism, flowering and Asterid evolution.</title>
        <authorList>
            <person name="Badouin H."/>
            <person name="Gouzy J."/>
            <person name="Grassa C.J."/>
            <person name="Murat F."/>
            <person name="Staton S.E."/>
            <person name="Cottret L."/>
            <person name="Lelandais-Briere C."/>
            <person name="Owens G.L."/>
            <person name="Carrere S."/>
            <person name="Mayjonade B."/>
            <person name="Legrand L."/>
            <person name="Gill N."/>
            <person name="Kane N.C."/>
            <person name="Bowers J.E."/>
            <person name="Hubner S."/>
            <person name="Bellec A."/>
            <person name="Berard A."/>
            <person name="Berges H."/>
            <person name="Blanchet N."/>
            <person name="Boniface M.C."/>
            <person name="Brunel D."/>
            <person name="Catrice O."/>
            <person name="Chaidir N."/>
            <person name="Claudel C."/>
            <person name="Donnadieu C."/>
            <person name="Faraut T."/>
            <person name="Fievet G."/>
            <person name="Helmstetter N."/>
            <person name="King M."/>
            <person name="Knapp S.J."/>
            <person name="Lai Z."/>
            <person name="Le Paslier M.C."/>
            <person name="Lippi Y."/>
            <person name="Lorenzon L."/>
            <person name="Mandel J.R."/>
            <person name="Marage G."/>
            <person name="Marchand G."/>
            <person name="Marquand E."/>
            <person name="Bret-Mestries E."/>
            <person name="Morien E."/>
            <person name="Nambeesan S."/>
            <person name="Nguyen T."/>
            <person name="Pegot-Espagnet P."/>
            <person name="Pouilly N."/>
            <person name="Raftis F."/>
            <person name="Sallet E."/>
            <person name="Schiex T."/>
            <person name="Thomas J."/>
            <person name="Vandecasteele C."/>
            <person name="Vares D."/>
            <person name="Vear F."/>
            <person name="Vautrin S."/>
            <person name="Crespi M."/>
            <person name="Mangin B."/>
            <person name="Burke J.M."/>
            <person name="Salse J."/>
            <person name="Munos S."/>
            <person name="Vincourt P."/>
            <person name="Rieseberg L.H."/>
            <person name="Langlade N.B."/>
        </authorList>
    </citation>
    <scope>NUCLEOTIDE SEQUENCE</scope>
    <source>
        <tissue evidence="2">Leaves</tissue>
    </source>
</reference>
<evidence type="ECO:0000313" key="2">
    <source>
        <dbReference type="EMBL" id="KAF5799337.1"/>
    </source>
</evidence>
<comment type="caution">
    <text evidence="2">The sequence shown here is derived from an EMBL/GenBank/DDBJ whole genome shotgun (WGS) entry which is preliminary data.</text>
</comment>
<accession>A0A9K3IM49</accession>
<gene>
    <name evidence="2" type="ORF">HanXRQr2_Chr07g0303391</name>
</gene>
<name>A0A9K3IM49_HELAN</name>